<name>W4FWV3_APHAT</name>
<organism evidence="2">
    <name type="scientific">Aphanomyces astaci</name>
    <name type="common">Crayfish plague agent</name>
    <dbReference type="NCBI Taxonomy" id="112090"/>
    <lineage>
        <taxon>Eukaryota</taxon>
        <taxon>Sar</taxon>
        <taxon>Stramenopiles</taxon>
        <taxon>Oomycota</taxon>
        <taxon>Saprolegniomycetes</taxon>
        <taxon>Saprolegniales</taxon>
        <taxon>Verrucalvaceae</taxon>
        <taxon>Aphanomyces</taxon>
    </lineage>
</organism>
<reference evidence="2" key="1">
    <citation type="submission" date="2013-12" db="EMBL/GenBank/DDBJ databases">
        <title>The Genome Sequence of Aphanomyces astaci APO3.</title>
        <authorList>
            <consortium name="The Broad Institute Genomics Platform"/>
            <person name="Russ C."/>
            <person name="Tyler B."/>
            <person name="van West P."/>
            <person name="Dieguez-Uribeondo J."/>
            <person name="Young S.K."/>
            <person name="Zeng Q."/>
            <person name="Gargeya S."/>
            <person name="Fitzgerald M."/>
            <person name="Abouelleil A."/>
            <person name="Alvarado L."/>
            <person name="Chapman S.B."/>
            <person name="Gainer-Dewar J."/>
            <person name="Goldberg J."/>
            <person name="Griggs A."/>
            <person name="Gujja S."/>
            <person name="Hansen M."/>
            <person name="Howarth C."/>
            <person name="Imamovic A."/>
            <person name="Ireland A."/>
            <person name="Larimer J."/>
            <person name="McCowan C."/>
            <person name="Murphy C."/>
            <person name="Pearson M."/>
            <person name="Poon T.W."/>
            <person name="Priest M."/>
            <person name="Roberts A."/>
            <person name="Saif S."/>
            <person name="Shea T."/>
            <person name="Sykes S."/>
            <person name="Wortman J."/>
            <person name="Nusbaum C."/>
            <person name="Birren B."/>
        </authorList>
    </citation>
    <scope>NUCLEOTIDE SEQUENCE [LARGE SCALE GENOMIC DNA]</scope>
    <source>
        <strain evidence="2">APO3</strain>
    </source>
</reference>
<dbReference type="AlphaFoldDB" id="W4FWV3"/>
<gene>
    <name evidence="2" type="ORF">H257_13417</name>
</gene>
<evidence type="ECO:0000313" key="2">
    <source>
        <dbReference type="EMBL" id="ETV71279.1"/>
    </source>
</evidence>
<dbReference type="VEuPathDB" id="FungiDB:H257_13417"/>
<proteinExistence type="predicted"/>
<accession>W4FWV3</accession>
<sequence>MDENAKKVDAGNADNEDSDVRQDKPAKRQVPRGMLWCDRSVDTLFSLWYNSPLVSRFDSKNNSGKRVAYVMLVPELSVVNSSQSRCKTRCFAKMKSEWSASKPSLPSPTGTLSKAQLPMHYGIMLEYWHEEDDVDKD</sequence>
<protein>
    <submittedName>
        <fullName evidence="2">Uncharacterized protein</fullName>
    </submittedName>
</protein>
<dbReference type="GeneID" id="20815413"/>
<dbReference type="OrthoDB" id="79411at2759"/>
<dbReference type="EMBL" id="KI913161">
    <property type="protein sequence ID" value="ETV71279.1"/>
    <property type="molecule type" value="Genomic_DNA"/>
</dbReference>
<feature type="region of interest" description="Disordered" evidence="1">
    <location>
        <begin position="1"/>
        <end position="29"/>
    </location>
</feature>
<evidence type="ECO:0000256" key="1">
    <source>
        <dbReference type="SAM" id="MobiDB-lite"/>
    </source>
</evidence>
<dbReference type="RefSeq" id="XP_009839219.1">
    <property type="nucleotide sequence ID" value="XM_009840917.1"/>
</dbReference>